<proteinExistence type="predicted"/>
<evidence type="ECO:0000313" key="1">
    <source>
        <dbReference type="EMBL" id="JAH58571.1"/>
    </source>
</evidence>
<accession>A0A0E9TYE4</accession>
<reference evidence="1" key="2">
    <citation type="journal article" date="2015" name="Fish Shellfish Immunol.">
        <title>Early steps in the European eel (Anguilla anguilla)-Vibrio vulnificus interaction in the gills: Role of the RtxA13 toxin.</title>
        <authorList>
            <person name="Callol A."/>
            <person name="Pajuelo D."/>
            <person name="Ebbesson L."/>
            <person name="Teles M."/>
            <person name="MacKenzie S."/>
            <person name="Amaro C."/>
        </authorList>
    </citation>
    <scope>NUCLEOTIDE SEQUENCE</scope>
</reference>
<organism evidence="1">
    <name type="scientific">Anguilla anguilla</name>
    <name type="common">European freshwater eel</name>
    <name type="synonym">Muraena anguilla</name>
    <dbReference type="NCBI Taxonomy" id="7936"/>
    <lineage>
        <taxon>Eukaryota</taxon>
        <taxon>Metazoa</taxon>
        <taxon>Chordata</taxon>
        <taxon>Craniata</taxon>
        <taxon>Vertebrata</taxon>
        <taxon>Euteleostomi</taxon>
        <taxon>Actinopterygii</taxon>
        <taxon>Neopterygii</taxon>
        <taxon>Teleostei</taxon>
        <taxon>Anguilliformes</taxon>
        <taxon>Anguillidae</taxon>
        <taxon>Anguilla</taxon>
    </lineage>
</organism>
<sequence>MSNYTVAQKSNMPEFWRKNKNKINKKNFRNVIKSIR</sequence>
<dbReference type="EMBL" id="GBXM01050006">
    <property type="protein sequence ID" value="JAH58571.1"/>
    <property type="molecule type" value="Transcribed_RNA"/>
</dbReference>
<name>A0A0E9TYE4_ANGAN</name>
<dbReference type="AlphaFoldDB" id="A0A0E9TYE4"/>
<reference evidence="1" key="1">
    <citation type="submission" date="2014-11" db="EMBL/GenBank/DDBJ databases">
        <authorList>
            <person name="Amaro Gonzalez C."/>
        </authorList>
    </citation>
    <scope>NUCLEOTIDE SEQUENCE</scope>
</reference>
<protein>
    <submittedName>
        <fullName evidence="1">Uncharacterized protein</fullName>
    </submittedName>
</protein>